<sequence length="64" mass="6777">MIDGLTSAAFAVWTYSLFDLRLSWVVYNKPSILLASAATAVVASVQHIQLNSNGGSVPVANLVQ</sequence>
<reference evidence="1" key="1">
    <citation type="submission" date="2021-06" db="EMBL/GenBank/DDBJ databases">
        <title>Parelaphostrongylus tenuis whole genome reference sequence.</title>
        <authorList>
            <person name="Garwood T.J."/>
            <person name="Larsen P.A."/>
            <person name="Fountain-Jones N.M."/>
            <person name="Garbe J.R."/>
            <person name="Macchietto M.G."/>
            <person name="Kania S.A."/>
            <person name="Gerhold R.W."/>
            <person name="Richards J.E."/>
            <person name="Wolf T.M."/>
        </authorList>
    </citation>
    <scope>NUCLEOTIDE SEQUENCE</scope>
    <source>
        <strain evidence="1">MNPRO001-30</strain>
        <tissue evidence="1">Meninges</tissue>
    </source>
</reference>
<organism evidence="1 2">
    <name type="scientific">Parelaphostrongylus tenuis</name>
    <name type="common">Meningeal worm</name>
    <dbReference type="NCBI Taxonomy" id="148309"/>
    <lineage>
        <taxon>Eukaryota</taxon>
        <taxon>Metazoa</taxon>
        <taxon>Ecdysozoa</taxon>
        <taxon>Nematoda</taxon>
        <taxon>Chromadorea</taxon>
        <taxon>Rhabditida</taxon>
        <taxon>Rhabditina</taxon>
        <taxon>Rhabditomorpha</taxon>
        <taxon>Strongyloidea</taxon>
        <taxon>Metastrongylidae</taxon>
        <taxon>Parelaphostrongylus</taxon>
    </lineage>
</organism>
<protein>
    <submittedName>
        <fullName evidence="1">Uncharacterized protein</fullName>
    </submittedName>
</protein>
<evidence type="ECO:0000313" key="2">
    <source>
        <dbReference type="Proteomes" id="UP001196413"/>
    </source>
</evidence>
<dbReference type="Proteomes" id="UP001196413">
    <property type="component" value="Unassembled WGS sequence"/>
</dbReference>
<gene>
    <name evidence="1" type="ORF">KIN20_011785</name>
</gene>
<dbReference type="AlphaFoldDB" id="A0AAD5QMP9"/>
<dbReference type="EMBL" id="JAHQIW010002199">
    <property type="protein sequence ID" value="KAJ1354760.1"/>
    <property type="molecule type" value="Genomic_DNA"/>
</dbReference>
<accession>A0AAD5QMP9</accession>
<name>A0AAD5QMP9_PARTN</name>
<evidence type="ECO:0000313" key="1">
    <source>
        <dbReference type="EMBL" id="KAJ1354760.1"/>
    </source>
</evidence>
<keyword evidence="2" id="KW-1185">Reference proteome</keyword>
<comment type="caution">
    <text evidence="1">The sequence shown here is derived from an EMBL/GenBank/DDBJ whole genome shotgun (WGS) entry which is preliminary data.</text>
</comment>
<proteinExistence type="predicted"/>